<evidence type="ECO:0000259" key="1">
    <source>
        <dbReference type="Pfam" id="PF03551"/>
    </source>
</evidence>
<evidence type="ECO:0000313" key="3">
    <source>
        <dbReference type="Proteomes" id="UP000326207"/>
    </source>
</evidence>
<protein>
    <submittedName>
        <fullName evidence="2">PadR family transcriptional regulator</fullName>
    </submittedName>
</protein>
<dbReference type="InterPro" id="IPR005149">
    <property type="entry name" value="Tscrpt_reg_PadR_N"/>
</dbReference>
<dbReference type="AlphaFoldDB" id="A0A5N5UJZ9"/>
<accession>A0A5N5UJZ9</accession>
<comment type="caution">
    <text evidence="2">The sequence shown here is derived from an EMBL/GenBank/DDBJ whole genome shotgun (WGS) entry which is preliminary data.</text>
</comment>
<evidence type="ECO:0000313" key="2">
    <source>
        <dbReference type="EMBL" id="KAB7519026.1"/>
    </source>
</evidence>
<dbReference type="SUPFAM" id="SSF46785">
    <property type="entry name" value="Winged helix' DNA-binding domain"/>
    <property type="match status" value="1"/>
</dbReference>
<reference evidence="2 3" key="1">
    <citation type="submission" date="2019-10" db="EMBL/GenBank/DDBJ databases">
        <title>Unraveling microbial dark matter from salterns through culturing: the case of the genus Halosegnis.</title>
        <authorList>
            <person name="Duran-Viseras A."/>
            <person name="Andrei A.-S."/>
            <person name="Vera-Gargallo B."/>
            <person name="Ghai R."/>
            <person name="Sanchez-Porro C."/>
            <person name="Ventosa A."/>
        </authorList>
    </citation>
    <scope>NUCLEOTIDE SEQUENCE [LARGE SCALE GENOMIC DNA]</scope>
    <source>
        <strain evidence="2 3">F19-13</strain>
    </source>
</reference>
<dbReference type="EMBL" id="QMDY01000003">
    <property type="protein sequence ID" value="KAB7519026.1"/>
    <property type="molecule type" value="Genomic_DNA"/>
</dbReference>
<dbReference type="InterPro" id="IPR036390">
    <property type="entry name" value="WH_DNA-bd_sf"/>
</dbReference>
<gene>
    <name evidence="2" type="ORF">DP108_06615</name>
</gene>
<feature type="domain" description="Transcription regulator PadR N-terminal" evidence="1">
    <location>
        <begin position="34"/>
        <end position="77"/>
    </location>
</feature>
<dbReference type="Proteomes" id="UP000326207">
    <property type="component" value="Unassembled WGS sequence"/>
</dbReference>
<dbReference type="InterPro" id="IPR036388">
    <property type="entry name" value="WH-like_DNA-bd_sf"/>
</dbReference>
<name>A0A5N5UJZ9_9EURY</name>
<dbReference type="Pfam" id="PF03551">
    <property type="entry name" value="PadR"/>
    <property type="match status" value="1"/>
</dbReference>
<proteinExistence type="predicted"/>
<sequence length="91" mass="10887">MRPFVRSGILLPFFVTSVPIAPECQEFRLTVYESEIHHGRLYPNLDTLVEKGLVNKGELDRRTKFYELTKRGRRELEARREWENEYVDLEC</sequence>
<organism evidence="2 3">
    <name type="scientific">Halosegnis rubeus</name>
    <dbReference type="NCBI Taxonomy" id="2212850"/>
    <lineage>
        <taxon>Archaea</taxon>
        <taxon>Methanobacteriati</taxon>
        <taxon>Methanobacteriota</taxon>
        <taxon>Stenosarchaea group</taxon>
        <taxon>Halobacteria</taxon>
        <taxon>Halobacteriales</taxon>
        <taxon>Natronomonadaceae</taxon>
        <taxon>Halosegnis</taxon>
    </lineage>
</organism>
<dbReference type="Gene3D" id="1.10.10.10">
    <property type="entry name" value="Winged helix-like DNA-binding domain superfamily/Winged helix DNA-binding domain"/>
    <property type="match status" value="1"/>
</dbReference>